<dbReference type="PANTHER" id="PTHR31756">
    <property type="entry name" value="PYRUVATE, PHOSPHATE DIKINASE REGULATORY PROTEIN 1, CHLOROPLASTIC"/>
    <property type="match status" value="1"/>
</dbReference>
<comment type="caution">
    <text evidence="5">The sequence shown here is derived from an EMBL/GenBank/DDBJ whole genome shotgun (WGS) entry which is preliminary data.</text>
</comment>
<proteinExistence type="predicted"/>
<sequence>MRLSHSSVPNIVVKVIVPLSLLLFVSCCLWQSCSFAFVVRTTRIERHSSSRTIPSSVFTTLPATKVQSQKTQHEEYDNESSDVFEAFPSSASPIVVSTLNNTLQTNSSSSSSSSSSSFVLLRPDEEESTCLPPGRIPELKLIFLVSDATGVTARSTLLKSLAQFDTCTDDYLMDDTASPSNMDDDDDASLLFGGTCDVRTRTFTFIRSPQALTQILRTAQDKRACVMYTMADPELRQVANEFCTQHAVPHVDLMGPPLDVLGSFLEKEPLGIPSRLSPRTKRKSHYLGDSYYKRIDAVEFALKADDGQSPWLLPEADIVLVGVSRSGKTPLSVVLSQTMSLKVANIPLVMEVPPPSQLLEQVDPRRIFCLTIAPSELRKIRTNRLERRGVKQMEDQQQQAGDDNRNTFKNAKMTKIPKSNYADRNYLLRDLANARQLSQQHNWTEIDVTGRAVEETATLIVELFNERFVATGKDGEDLLDYFSTGSYISNQYVG</sequence>
<dbReference type="Proteomes" id="UP000693970">
    <property type="component" value="Unassembled WGS sequence"/>
</dbReference>
<organism evidence="5 6">
    <name type="scientific">Nitzschia inconspicua</name>
    <dbReference type="NCBI Taxonomy" id="303405"/>
    <lineage>
        <taxon>Eukaryota</taxon>
        <taxon>Sar</taxon>
        <taxon>Stramenopiles</taxon>
        <taxon>Ochrophyta</taxon>
        <taxon>Bacillariophyta</taxon>
        <taxon>Bacillariophyceae</taxon>
        <taxon>Bacillariophycidae</taxon>
        <taxon>Bacillariales</taxon>
        <taxon>Bacillariaceae</taxon>
        <taxon>Nitzschia</taxon>
    </lineage>
</organism>
<dbReference type="EMBL" id="JAGRRH010000025">
    <property type="protein sequence ID" value="KAG7342364.1"/>
    <property type="molecule type" value="Genomic_DNA"/>
</dbReference>
<dbReference type="AlphaFoldDB" id="A0A9K3KEQ2"/>
<dbReference type="Pfam" id="PF03618">
    <property type="entry name" value="Kinase-PPPase"/>
    <property type="match status" value="1"/>
</dbReference>
<dbReference type="PANTHER" id="PTHR31756:SF3">
    <property type="entry name" value="PYRUVATE, PHOSPHATE DIKINASE REGULATORY PROTEIN 1, CHLOROPLASTIC"/>
    <property type="match status" value="1"/>
</dbReference>
<evidence type="ECO:0000256" key="2">
    <source>
        <dbReference type="ARBA" id="ARBA00022679"/>
    </source>
</evidence>
<evidence type="ECO:0000256" key="3">
    <source>
        <dbReference type="ARBA" id="ARBA00022741"/>
    </source>
</evidence>
<dbReference type="InterPro" id="IPR005177">
    <property type="entry name" value="Kinase-pyrophosphorylase"/>
</dbReference>
<reference evidence="5" key="1">
    <citation type="journal article" date="2021" name="Sci. Rep.">
        <title>Diploid genomic architecture of Nitzschia inconspicua, an elite biomass production diatom.</title>
        <authorList>
            <person name="Oliver A."/>
            <person name="Podell S."/>
            <person name="Pinowska A."/>
            <person name="Traller J.C."/>
            <person name="Smith S.R."/>
            <person name="McClure R."/>
            <person name="Beliaev A."/>
            <person name="Bohutskyi P."/>
            <person name="Hill E.A."/>
            <person name="Rabines A."/>
            <person name="Zheng H."/>
            <person name="Allen L.Z."/>
            <person name="Kuo A."/>
            <person name="Grigoriev I.V."/>
            <person name="Allen A.E."/>
            <person name="Hazlebeck D."/>
            <person name="Allen E.E."/>
        </authorList>
    </citation>
    <scope>NUCLEOTIDE SEQUENCE</scope>
    <source>
        <strain evidence="5">Hildebrandi</strain>
    </source>
</reference>
<keyword evidence="6" id="KW-1185">Reference proteome</keyword>
<keyword evidence="3" id="KW-0547">Nucleotide-binding</keyword>
<protein>
    <submittedName>
        <fullName evidence="5">Bifunctional kinase-pyrophosphorylase</fullName>
    </submittedName>
</protein>
<name>A0A9K3KEQ2_9STRA</name>
<dbReference type="PROSITE" id="PS51257">
    <property type="entry name" value="PROKAR_LIPOPROTEIN"/>
    <property type="match status" value="1"/>
</dbReference>
<keyword evidence="1" id="KW-0723">Serine/threonine-protein kinase</keyword>
<evidence type="ECO:0000313" key="6">
    <source>
        <dbReference type="Proteomes" id="UP000693970"/>
    </source>
</evidence>
<evidence type="ECO:0000256" key="4">
    <source>
        <dbReference type="ARBA" id="ARBA00022777"/>
    </source>
</evidence>
<dbReference type="GO" id="GO:0004674">
    <property type="term" value="F:protein serine/threonine kinase activity"/>
    <property type="evidence" value="ECO:0007669"/>
    <property type="project" value="UniProtKB-KW"/>
</dbReference>
<dbReference type="GO" id="GO:0005524">
    <property type="term" value="F:ATP binding"/>
    <property type="evidence" value="ECO:0007669"/>
    <property type="project" value="InterPro"/>
</dbReference>
<evidence type="ECO:0000313" key="5">
    <source>
        <dbReference type="EMBL" id="KAG7342364.1"/>
    </source>
</evidence>
<gene>
    <name evidence="5" type="ORF">IV203_007457</name>
</gene>
<reference evidence="5" key="2">
    <citation type="submission" date="2021-04" db="EMBL/GenBank/DDBJ databases">
        <authorList>
            <person name="Podell S."/>
        </authorList>
    </citation>
    <scope>NUCLEOTIDE SEQUENCE</scope>
    <source>
        <strain evidence="5">Hildebrandi</strain>
    </source>
</reference>
<keyword evidence="2" id="KW-0808">Transferase</keyword>
<evidence type="ECO:0000256" key="1">
    <source>
        <dbReference type="ARBA" id="ARBA00022527"/>
    </source>
</evidence>
<keyword evidence="4 5" id="KW-0418">Kinase</keyword>
<dbReference type="OrthoDB" id="416832at2759"/>
<accession>A0A9K3KEQ2</accession>